<feature type="signal peptide" evidence="2">
    <location>
        <begin position="1"/>
        <end position="24"/>
    </location>
</feature>
<keyword evidence="1" id="KW-1133">Transmembrane helix</keyword>
<evidence type="ECO:0000256" key="2">
    <source>
        <dbReference type="SAM" id="SignalP"/>
    </source>
</evidence>
<feature type="transmembrane region" description="Helical" evidence="1">
    <location>
        <begin position="224"/>
        <end position="243"/>
    </location>
</feature>
<evidence type="ECO:0000313" key="3">
    <source>
        <dbReference type="EMBL" id="CAH0386205.1"/>
    </source>
</evidence>
<evidence type="ECO:0008006" key="5">
    <source>
        <dbReference type="Google" id="ProtNLM"/>
    </source>
</evidence>
<keyword evidence="1" id="KW-0472">Membrane</keyword>
<reference evidence="3" key="1">
    <citation type="submission" date="2021-12" db="EMBL/GenBank/DDBJ databases">
        <authorList>
            <person name="King R."/>
        </authorList>
    </citation>
    <scope>NUCLEOTIDE SEQUENCE</scope>
</reference>
<keyword evidence="2" id="KW-0732">Signal</keyword>
<evidence type="ECO:0000313" key="4">
    <source>
        <dbReference type="Proteomes" id="UP001152759"/>
    </source>
</evidence>
<dbReference type="GO" id="GO:0005829">
    <property type="term" value="C:cytosol"/>
    <property type="evidence" value="ECO:0007669"/>
    <property type="project" value="TreeGrafter"/>
</dbReference>
<dbReference type="PANTHER" id="PTHR15644:SF2">
    <property type="entry name" value="OSTEOPETROSIS-ASSOCIATED TRANSMEMBRANE PROTEIN 1"/>
    <property type="match status" value="1"/>
</dbReference>
<dbReference type="AlphaFoldDB" id="A0A9P0A4H2"/>
<dbReference type="InterPro" id="IPR019172">
    <property type="entry name" value="Osteopetrosis-assoc_TM_1"/>
</dbReference>
<gene>
    <name evidence="3" type="ORF">BEMITA_LOCUS5355</name>
</gene>
<name>A0A9P0A4H2_BEMTA</name>
<keyword evidence="1" id="KW-0812">Transmembrane</keyword>
<dbReference type="EMBL" id="OU963864">
    <property type="protein sequence ID" value="CAH0386205.1"/>
    <property type="molecule type" value="Genomic_DNA"/>
</dbReference>
<feature type="chain" id="PRO_5040195673" description="Osteopetrosis-associated transmembrane protein 1" evidence="2">
    <location>
        <begin position="25"/>
        <end position="276"/>
    </location>
</feature>
<proteinExistence type="predicted"/>
<dbReference type="PANTHER" id="PTHR15644">
    <property type="entry name" value="OSTEOPETROSIS ASSOCIATED TRANSMEMBRANE PROTEIN 1"/>
    <property type="match status" value="1"/>
</dbReference>
<evidence type="ECO:0000256" key="1">
    <source>
        <dbReference type="SAM" id="Phobius"/>
    </source>
</evidence>
<keyword evidence="4" id="KW-1185">Reference proteome</keyword>
<accession>A0A9P0A4H2</accession>
<dbReference type="KEGG" id="btab:109044255"/>
<dbReference type="Pfam" id="PF09777">
    <property type="entry name" value="OSTMP1"/>
    <property type="match status" value="1"/>
</dbReference>
<sequence length="276" mass="31080">MSYSMLGILAFILVIGSRPSAVSCIFVANGCQDLLESFGEVTANFTRCTIRNARPITVCLACVDTFIEVLTKYQQILALHGEDGTPCKLQLINVDKLEVVEGSYRFVINQWNRADCNNCFQNQSGSITPEANYYTIGIREKSDQLEACISNNANGTDPSNKTSGNPKVCFNCASDYKALNDYYIVNKSLVNGFCMDITDMINTTRYRWSQEFRCCSEREQPETIFLLVTMTFCIIPLVFYLFVRLCTVKHLLPISTPKRWEHYISSSSSTANLVQS</sequence>
<organism evidence="3 4">
    <name type="scientific">Bemisia tabaci</name>
    <name type="common">Sweetpotato whitefly</name>
    <name type="synonym">Aleurodes tabaci</name>
    <dbReference type="NCBI Taxonomy" id="7038"/>
    <lineage>
        <taxon>Eukaryota</taxon>
        <taxon>Metazoa</taxon>
        <taxon>Ecdysozoa</taxon>
        <taxon>Arthropoda</taxon>
        <taxon>Hexapoda</taxon>
        <taxon>Insecta</taxon>
        <taxon>Pterygota</taxon>
        <taxon>Neoptera</taxon>
        <taxon>Paraneoptera</taxon>
        <taxon>Hemiptera</taxon>
        <taxon>Sternorrhyncha</taxon>
        <taxon>Aleyrodoidea</taxon>
        <taxon>Aleyrodidae</taxon>
        <taxon>Aleyrodinae</taxon>
        <taxon>Bemisia</taxon>
    </lineage>
</organism>
<dbReference type="Proteomes" id="UP001152759">
    <property type="component" value="Chromosome 3"/>
</dbReference>
<protein>
    <recommendedName>
        <fullName evidence="5">Osteopetrosis-associated transmembrane protein 1</fullName>
    </recommendedName>
</protein>